<name>A0A9W8BEN2_9FUNG</name>
<sequence length="329" mass="37268">MAFRASIFLRQELKVRPAFELALRSSCLQLVLSRWGLETAALMGLRGEQSASNDDRKERAVEAITKAMYESGLDEHATDLEREMLEKPYRSWEYKDYVYGDHWESFGVLQWILGRQHTIPAYYSSFDRARLFQSTGIMPADPTTVEKFVDPFMSSHMRQTVDASQLQHEVDISEAWVWRARAQVLLTLREELAKETEADSSSKVSDTPVQAALRSKHIPHSLRRMAADLPKTIPLAAKRAHAKGLVKAVEDDDFAITVELKDTAGQHKSALVPYSSLDQDHLDSIRKIAESRFLAFAWSLGKADSWDVEKVGEIVSINPLSSMWTPNQS</sequence>
<dbReference type="Proteomes" id="UP001150907">
    <property type="component" value="Unassembled WGS sequence"/>
</dbReference>
<dbReference type="EMBL" id="JANBQF010000143">
    <property type="protein sequence ID" value="KAJ2004635.1"/>
    <property type="molecule type" value="Genomic_DNA"/>
</dbReference>
<reference evidence="1" key="1">
    <citation type="submission" date="2022-07" db="EMBL/GenBank/DDBJ databases">
        <title>Phylogenomic reconstructions and comparative analyses of Kickxellomycotina fungi.</title>
        <authorList>
            <person name="Reynolds N.K."/>
            <person name="Stajich J.E."/>
            <person name="Barry K."/>
            <person name="Grigoriev I.V."/>
            <person name="Crous P."/>
            <person name="Smith M.E."/>
        </authorList>
    </citation>
    <scope>NUCLEOTIDE SEQUENCE</scope>
    <source>
        <strain evidence="1">IMI 214461</strain>
    </source>
</reference>
<evidence type="ECO:0000313" key="2">
    <source>
        <dbReference type="Proteomes" id="UP001150907"/>
    </source>
</evidence>
<keyword evidence="2" id="KW-1185">Reference proteome</keyword>
<comment type="caution">
    <text evidence="1">The sequence shown here is derived from an EMBL/GenBank/DDBJ whole genome shotgun (WGS) entry which is preliminary data.</text>
</comment>
<accession>A0A9W8BEN2</accession>
<evidence type="ECO:0000313" key="1">
    <source>
        <dbReference type="EMBL" id="KAJ2004635.1"/>
    </source>
</evidence>
<gene>
    <name evidence="1" type="ORF">H4R26_002398</name>
</gene>
<dbReference type="AlphaFoldDB" id="A0A9W8BEN2"/>
<proteinExistence type="predicted"/>
<organism evidence="1 2">
    <name type="scientific">Coemansia thaxteri</name>
    <dbReference type="NCBI Taxonomy" id="2663907"/>
    <lineage>
        <taxon>Eukaryota</taxon>
        <taxon>Fungi</taxon>
        <taxon>Fungi incertae sedis</taxon>
        <taxon>Zoopagomycota</taxon>
        <taxon>Kickxellomycotina</taxon>
        <taxon>Kickxellomycetes</taxon>
        <taxon>Kickxellales</taxon>
        <taxon>Kickxellaceae</taxon>
        <taxon>Coemansia</taxon>
    </lineage>
</organism>
<protein>
    <submittedName>
        <fullName evidence="1">Uncharacterized protein</fullName>
    </submittedName>
</protein>
<dbReference type="OrthoDB" id="2103572at2759"/>